<feature type="compositionally biased region" description="Low complexity" evidence="1">
    <location>
        <begin position="125"/>
        <end position="169"/>
    </location>
</feature>
<feature type="region of interest" description="Disordered" evidence="1">
    <location>
        <begin position="205"/>
        <end position="233"/>
    </location>
</feature>
<proteinExistence type="predicted"/>
<keyword evidence="2" id="KW-0812">Transmembrane</keyword>
<evidence type="ECO:0000256" key="2">
    <source>
        <dbReference type="SAM" id="Phobius"/>
    </source>
</evidence>
<keyword evidence="2" id="KW-0472">Membrane</keyword>
<feature type="signal peptide" evidence="3">
    <location>
        <begin position="1"/>
        <end position="42"/>
    </location>
</feature>
<dbReference type="RefSeq" id="WP_345698146.1">
    <property type="nucleotide sequence ID" value="NZ_BAABIS010000001.1"/>
</dbReference>
<evidence type="ECO:0000256" key="3">
    <source>
        <dbReference type="SAM" id="SignalP"/>
    </source>
</evidence>
<evidence type="ECO:0000256" key="1">
    <source>
        <dbReference type="SAM" id="MobiDB-lite"/>
    </source>
</evidence>
<keyword evidence="5" id="KW-1185">Reference proteome</keyword>
<organism evidence="4 5">
    <name type="scientific">Kitasatospora terrestris</name>
    <dbReference type="NCBI Taxonomy" id="258051"/>
    <lineage>
        <taxon>Bacteria</taxon>
        <taxon>Bacillati</taxon>
        <taxon>Actinomycetota</taxon>
        <taxon>Actinomycetes</taxon>
        <taxon>Kitasatosporales</taxon>
        <taxon>Streptomycetaceae</taxon>
        <taxon>Kitasatospora</taxon>
    </lineage>
</organism>
<dbReference type="Proteomes" id="UP001501752">
    <property type="component" value="Unassembled WGS sequence"/>
</dbReference>
<evidence type="ECO:0000313" key="4">
    <source>
        <dbReference type="EMBL" id="GAA4857726.1"/>
    </source>
</evidence>
<feature type="transmembrane region" description="Helical" evidence="2">
    <location>
        <begin position="262"/>
        <end position="282"/>
    </location>
</feature>
<comment type="caution">
    <text evidence="4">The sequence shown here is derived from an EMBL/GenBank/DDBJ whole genome shotgun (WGS) entry which is preliminary data.</text>
</comment>
<sequence>MAAPRYPRSAFLSPRLTAARRWAAVTGAGLALPLLVAGTAAATGPDTPPGEGRTVEPAVQQVPARISAALPAVPVTPVLPGLPQLPQVPVASAVTVQPSTPVPTDPGETCPPSGEPTRATPVPSPSAEPSDAAEPSPSVPASPSVSPTSSASATATASPSASPVPTAAAGRIPPAHGGERGTRHQPAPAAALPEEPELVVPAEPADGWDEEAGDALPPMAGPDGPSPSAPVTAATGATRPQAAAQAQADAALPLHWTDPSTLQLPLGAGLTLIGFGLALVGFRLRHR</sequence>
<protein>
    <recommendedName>
        <fullName evidence="6">Gram-positive cocci surface proteins LPxTG domain-containing protein</fullName>
    </recommendedName>
</protein>
<dbReference type="EMBL" id="BAABIS010000001">
    <property type="protein sequence ID" value="GAA4857726.1"/>
    <property type="molecule type" value="Genomic_DNA"/>
</dbReference>
<keyword evidence="2" id="KW-1133">Transmembrane helix</keyword>
<keyword evidence="3" id="KW-0732">Signal</keyword>
<feature type="region of interest" description="Disordered" evidence="1">
    <location>
        <begin position="96"/>
        <end position="192"/>
    </location>
</feature>
<reference evidence="5" key="1">
    <citation type="journal article" date="2019" name="Int. J. Syst. Evol. Microbiol.">
        <title>The Global Catalogue of Microorganisms (GCM) 10K type strain sequencing project: providing services to taxonomists for standard genome sequencing and annotation.</title>
        <authorList>
            <consortium name="The Broad Institute Genomics Platform"/>
            <consortium name="The Broad Institute Genome Sequencing Center for Infectious Disease"/>
            <person name="Wu L."/>
            <person name="Ma J."/>
        </authorList>
    </citation>
    <scope>NUCLEOTIDE SEQUENCE [LARGE SCALE GENOMIC DNA]</scope>
    <source>
        <strain evidence="5">JCM 13006</strain>
    </source>
</reference>
<evidence type="ECO:0000313" key="5">
    <source>
        <dbReference type="Proteomes" id="UP001501752"/>
    </source>
</evidence>
<accession>A0ABP9DX23</accession>
<feature type="chain" id="PRO_5046611778" description="Gram-positive cocci surface proteins LPxTG domain-containing protein" evidence="3">
    <location>
        <begin position="43"/>
        <end position="287"/>
    </location>
</feature>
<name>A0ABP9DX23_9ACTN</name>
<gene>
    <name evidence="4" type="ORF">GCM10023235_39250</name>
</gene>
<evidence type="ECO:0008006" key="6">
    <source>
        <dbReference type="Google" id="ProtNLM"/>
    </source>
</evidence>